<comment type="caution">
    <text evidence="2">The sequence shown here is derived from an EMBL/GenBank/DDBJ whole genome shotgun (WGS) entry which is preliminary data.</text>
</comment>
<name>A0ABU5IH88_9BURK</name>
<proteinExistence type="predicted"/>
<organism evidence="2 3">
    <name type="scientific">Azohydromonas lata</name>
    <dbReference type="NCBI Taxonomy" id="45677"/>
    <lineage>
        <taxon>Bacteria</taxon>
        <taxon>Pseudomonadati</taxon>
        <taxon>Pseudomonadota</taxon>
        <taxon>Betaproteobacteria</taxon>
        <taxon>Burkholderiales</taxon>
        <taxon>Sphaerotilaceae</taxon>
        <taxon>Azohydromonas</taxon>
    </lineage>
</organism>
<reference evidence="2 3" key="1">
    <citation type="submission" date="2023-11" db="EMBL/GenBank/DDBJ databases">
        <title>Draft genome of Azohydromonas lata strain H1 (DSM1123), a polyhydroxyalkanoate producer.</title>
        <authorList>
            <person name="Traversa D."/>
            <person name="D'Addabbo P."/>
            <person name="Pazzani C."/>
            <person name="Manzari C."/>
            <person name="Chiara M."/>
            <person name="Scrascia M."/>
        </authorList>
    </citation>
    <scope>NUCLEOTIDE SEQUENCE [LARGE SCALE GENOMIC DNA]</scope>
    <source>
        <strain evidence="2 3">H1</strain>
    </source>
</reference>
<protein>
    <submittedName>
        <fullName evidence="2">Uncharacterized protein</fullName>
    </submittedName>
</protein>
<dbReference type="RefSeq" id="WP_322466067.1">
    <property type="nucleotide sequence ID" value="NZ_JAXOJX010000023.1"/>
</dbReference>
<evidence type="ECO:0000313" key="3">
    <source>
        <dbReference type="Proteomes" id="UP001293718"/>
    </source>
</evidence>
<dbReference type="EMBL" id="JAXOJX010000023">
    <property type="protein sequence ID" value="MDZ5457881.1"/>
    <property type="molecule type" value="Genomic_DNA"/>
</dbReference>
<evidence type="ECO:0000256" key="1">
    <source>
        <dbReference type="SAM" id="SignalP"/>
    </source>
</evidence>
<dbReference type="Proteomes" id="UP001293718">
    <property type="component" value="Unassembled WGS sequence"/>
</dbReference>
<keyword evidence="1" id="KW-0732">Signal</keyword>
<evidence type="ECO:0000313" key="2">
    <source>
        <dbReference type="EMBL" id="MDZ5457881.1"/>
    </source>
</evidence>
<sequence length="114" mass="12061">MKKVIALGALALALAGPTAAQSQAVSLSPAQEAVLRQFKSPAEKTAKDALWTSPSMFRVGVIDNGSSRDGYASYVCEVVTEQGLAGRGISVQVIDVQKLVRTNKWVALGEARCR</sequence>
<accession>A0ABU5IH88</accession>
<gene>
    <name evidence="2" type="ORF">SM757_14985</name>
</gene>
<feature type="chain" id="PRO_5047416176" evidence="1">
    <location>
        <begin position="21"/>
        <end position="114"/>
    </location>
</feature>
<keyword evidence="3" id="KW-1185">Reference proteome</keyword>
<feature type="signal peptide" evidence="1">
    <location>
        <begin position="1"/>
        <end position="20"/>
    </location>
</feature>